<dbReference type="InterPro" id="IPR003439">
    <property type="entry name" value="ABC_transporter-like_ATP-bd"/>
</dbReference>
<dbReference type="SUPFAM" id="SSF52540">
    <property type="entry name" value="P-loop containing nucleoside triphosphate hydrolases"/>
    <property type="match status" value="1"/>
</dbReference>
<evidence type="ECO:0000256" key="2">
    <source>
        <dbReference type="ARBA" id="ARBA00022741"/>
    </source>
</evidence>
<evidence type="ECO:0000313" key="6">
    <source>
        <dbReference type="Proteomes" id="UP000739411"/>
    </source>
</evidence>
<feature type="domain" description="ABC transporter" evidence="4">
    <location>
        <begin position="21"/>
        <end position="73"/>
    </location>
</feature>
<evidence type="ECO:0000256" key="3">
    <source>
        <dbReference type="ARBA" id="ARBA00022840"/>
    </source>
</evidence>
<gene>
    <name evidence="5" type="ORF">IPJ38_01710</name>
</gene>
<dbReference type="InterPro" id="IPR051782">
    <property type="entry name" value="ABC_Transporter_VariousFunc"/>
</dbReference>
<proteinExistence type="predicted"/>
<protein>
    <submittedName>
        <fullName evidence="5">ABC transporter ATP-binding protein</fullName>
    </submittedName>
</protein>
<dbReference type="Pfam" id="PF00005">
    <property type="entry name" value="ABC_tran"/>
    <property type="match status" value="1"/>
</dbReference>
<name>A0A935JWV0_9RHOO</name>
<dbReference type="InterPro" id="IPR027417">
    <property type="entry name" value="P-loop_NTPase"/>
</dbReference>
<dbReference type="EMBL" id="JADJMS010000005">
    <property type="protein sequence ID" value="MBK7414009.1"/>
    <property type="molecule type" value="Genomic_DNA"/>
</dbReference>
<dbReference type="GO" id="GO:0005524">
    <property type="term" value="F:ATP binding"/>
    <property type="evidence" value="ECO:0007669"/>
    <property type="project" value="UniProtKB-KW"/>
</dbReference>
<keyword evidence="1" id="KW-0813">Transport</keyword>
<accession>A0A935JWV0</accession>
<dbReference type="Proteomes" id="UP000739411">
    <property type="component" value="Unassembled WGS sequence"/>
</dbReference>
<evidence type="ECO:0000313" key="5">
    <source>
        <dbReference type="EMBL" id="MBK7414009.1"/>
    </source>
</evidence>
<evidence type="ECO:0000256" key="1">
    <source>
        <dbReference type="ARBA" id="ARBA00022448"/>
    </source>
</evidence>
<organism evidence="5 6">
    <name type="scientific">Candidatus Dechloromonas phosphorivorans</name>
    <dbReference type="NCBI Taxonomy" id="2899244"/>
    <lineage>
        <taxon>Bacteria</taxon>
        <taxon>Pseudomonadati</taxon>
        <taxon>Pseudomonadota</taxon>
        <taxon>Betaproteobacteria</taxon>
        <taxon>Rhodocyclales</taxon>
        <taxon>Azonexaceae</taxon>
        <taxon>Dechloromonas</taxon>
    </lineage>
</organism>
<reference evidence="5 6" key="1">
    <citation type="submission" date="2020-10" db="EMBL/GenBank/DDBJ databases">
        <title>Connecting structure to function with the recovery of over 1000 high-quality activated sludge metagenome-assembled genomes encoding full-length rRNA genes using long-read sequencing.</title>
        <authorList>
            <person name="Singleton C.M."/>
            <person name="Petriglieri F."/>
            <person name="Kristensen J.M."/>
            <person name="Kirkegaard R.H."/>
            <person name="Michaelsen T.Y."/>
            <person name="Andersen M.H."/>
            <person name="Karst S.M."/>
            <person name="Dueholm M.S."/>
            <person name="Nielsen P.H."/>
            <person name="Albertsen M."/>
        </authorList>
    </citation>
    <scope>NUCLEOTIDE SEQUENCE [LARGE SCALE GENOMIC DNA]</scope>
    <source>
        <strain evidence="5">EsbW_18-Q3-R4-48_BATAC.463</strain>
    </source>
</reference>
<dbReference type="PANTHER" id="PTHR42939:SF1">
    <property type="entry name" value="ABC TRANSPORTER ATP-BINDING PROTEIN ALBC-RELATED"/>
    <property type="match status" value="1"/>
</dbReference>
<comment type="caution">
    <text evidence="5">The sequence shown here is derived from an EMBL/GenBank/DDBJ whole genome shotgun (WGS) entry which is preliminary data.</text>
</comment>
<dbReference type="PANTHER" id="PTHR42939">
    <property type="entry name" value="ABC TRANSPORTER ATP-BINDING PROTEIN ALBC-RELATED"/>
    <property type="match status" value="1"/>
</dbReference>
<dbReference type="GO" id="GO:0016887">
    <property type="term" value="F:ATP hydrolysis activity"/>
    <property type="evidence" value="ECO:0007669"/>
    <property type="project" value="InterPro"/>
</dbReference>
<dbReference type="AlphaFoldDB" id="A0A935JWV0"/>
<sequence length="188" mass="21284">MELLKHGSRMHRCHASQNEKALETHCMAWLERFRIQHVANKRIRTFSKGMTQRVALAHALACQPEFLILDEPLSGLDPIGRQEVVVILDEFRASGKTLFFSSHVLNDVERLADRFVFIDKGIIQAVCSTSEVLTECESGYIVTVEGGAGIDGFEKISSRLWQKEVKECDLPLLIDDISRNKNSTRNDN</sequence>
<keyword evidence="3 5" id="KW-0067">ATP-binding</keyword>
<evidence type="ECO:0000259" key="4">
    <source>
        <dbReference type="Pfam" id="PF00005"/>
    </source>
</evidence>
<dbReference type="Gene3D" id="3.40.50.300">
    <property type="entry name" value="P-loop containing nucleotide triphosphate hydrolases"/>
    <property type="match status" value="1"/>
</dbReference>
<keyword evidence="2" id="KW-0547">Nucleotide-binding</keyword>